<protein>
    <recommendedName>
        <fullName evidence="4">Nudix hydrolase domain-containing protein</fullName>
    </recommendedName>
</protein>
<comment type="caution">
    <text evidence="5">The sequence shown here is derived from an EMBL/GenBank/DDBJ whole genome shotgun (WGS) entry which is preliminary data.</text>
</comment>
<evidence type="ECO:0000256" key="2">
    <source>
        <dbReference type="ARBA" id="ARBA00022801"/>
    </source>
</evidence>
<dbReference type="InterPro" id="IPR015797">
    <property type="entry name" value="NUDIX_hydrolase-like_dom_sf"/>
</dbReference>
<dbReference type="EMBL" id="MCOG01000192">
    <property type="protein sequence ID" value="ORY27544.1"/>
    <property type="molecule type" value="Genomic_DNA"/>
</dbReference>
<comment type="similarity">
    <text evidence="3">Belongs to the Nudix hydrolase family.</text>
</comment>
<comment type="cofactor">
    <cofactor evidence="1">
        <name>Mg(2+)</name>
        <dbReference type="ChEBI" id="CHEBI:18420"/>
    </cofactor>
</comment>
<evidence type="ECO:0000256" key="3">
    <source>
        <dbReference type="RuleBase" id="RU003476"/>
    </source>
</evidence>
<dbReference type="Proteomes" id="UP000193920">
    <property type="component" value="Unassembled WGS sequence"/>
</dbReference>
<dbReference type="InterPro" id="IPR020476">
    <property type="entry name" value="Nudix_hydrolase"/>
</dbReference>
<gene>
    <name evidence="5" type="ORF">LY90DRAFT_513420</name>
</gene>
<dbReference type="OrthoDB" id="77989at2759"/>
<reference evidence="5 6" key="1">
    <citation type="submission" date="2016-08" db="EMBL/GenBank/DDBJ databases">
        <title>A Parts List for Fungal Cellulosomes Revealed by Comparative Genomics.</title>
        <authorList>
            <consortium name="DOE Joint Genome Institute"/>
            <person name="Haitjema C.H."/>
            <person name="Gilmore S.P."/>
            <person name="Henske J.K."/>
            <person name="Solomon K.V."/>
            <person name="De Groot R."/>
            <person name="Kuo A."/>
            <person name="Mondo S.J."/>
            <person name="Salamov A.A."/>
            <person name="Labutti K."/>
            <person name="Zhao Z."/>
            <person name="Chiniquy J."/>
            <person name="Barry K."/>
            <person name="Brewer H.M."/>
            <person name="Purvine S.O."/>
            <person name="Wright A.T."/>
            <person name="Boxma B."/>
            <person name="Van Alen T."/>
            <person name="Hackstein J.H."/>
            <person name="Baker S.E."/>
            <person name="Grigoriev I.V."/>
            <person name="O'Malley M.A."/>
        </authorList>
    </citation>
    <scope>NUCLEOTIDE SEQUENCE [LARGE SCALE GENOMIC DNA]</scope>
    <source>
        <strain evidence="5 6">G1</strain>
    </source>
</reference>
<dbReference type="Pfam" id="PF00293">
    <property type="entry name" value="NUDIX"/>
    <property type="match status" value="1"/>
</dbReference>
<evidence type="ECO:0000313" key="6">
    <source>
        <dbReference type="Proteomes" id="UP000193920"/>
    </source>
</evidence>
<evidence type="ECO:0000256" key="1">
    <source>
        <dbReference type="ARBA" id="ARBA00001946"/>
    </source>
</evidence>
<dbReference type="InterPro" id="IPR020084">
    <property type="entry name" value="NUDIX_hydrolase_CS"/>
</dbReference>
<dbReference type="PROSITE" id="PS00893">
    <property type="entry name" value="NUDIX_BOX"/>
    <property type="match status" value="1"/>
</dbReference>
<dbReference type="SUPFAM" id="SSF55811">
    <property type="entry name" value="Nudix"/>
    <property type="match status" value="1"/>
</dbReference>
<proteinExistence type="inferred from homology"/>
<evidence type="ECO:0000259" key="4">
    <source>
        <dbReference type="PROSITE" id="PS51462"/>
    </source>
</evidence>
<evidence type="ECO:0000313" key="5">
    <source>
        <dbReference type="EMBL" id="ORY27544.1"/>
    </source>
</evidence>
<feature type="domain" description="Nudix hydrolase" evidence="4">
    <location>
        <begin position="1"/>
        <end position="136"/>
    </location>
</feature>
<accession>A0A1Y2AYK2</accession>
<dbReference type="AlphaFoldDB" id="A0A1Y2AYK2"/>
<name>A0A1Y2AYK2_9FUNG</name>
<dbReference type="PROSITE" id="PS51462">
    <property type="entry name" value="NUDIX"/>
    <property type="match status" value="1"/>
</dbReference>
<organism evidence="5 6">
    <name type="scientific">Neocallimastix californiae</name>
    <dbReference type="NCBI Taxonomy" id="1754190"/>
    <lineage>
        <taxon>Eukaryota</taxon>
        <taxon>Fungi</taxon>
        <taxon>Fungi incertae sedis</taxon>
        <taxon>Chytridiomycota</taxon>
        <taxon>Chytridiomycota incertae sedis</taxon>
        <taxon>Neocallimastigomycetes</taxon>
        <taxon>Neocallimastigales</taxon>
        <taxon>Neocallimastigaceae</taxon>
        <taxon>Neocallimastix</taxon>
    </lineage>
</organism>
<dbReference type="PANTHER" id="PTHR43046:SF14">
    <property type="entry name" value="MUTT_NUDIX FAMILY PROTEIN"/>
    <property type="match status" value="1"/>
</dbReference>
<dbReference type="Gene3D" id="3.90.79.10">
    <property type="entry name" value="Nucleoside Triphosphate Pyrophosphohydrolase"/>
    <property type="match status" value="1"/>
</dbReference>
<keyword evidence="6" id="KW-1185">Reference proteome</keyword>
<dbReference type="GO" id="GO:0016787">
    <property type="term" value="F:hydrolase activity"/>
    <property type="evidence" value="ECO:0007669"/>
    <property type="project" value="UniProtKB-KW"/>
</dbReference>
<keyword evidence="2 3" id="KW-0378">Hydrolase</keyword>
<dbReference type="InterPro" id="IPR000086">
    <property type="entry name" value="NUDIX_hydrolase_dom"/>
</dbReference>
<dbReference type="PRINTS" id="PR00502">
    <property type="entry name" value="NUDIXFAMILY"/>
</dbReference>
<dbReference type="CDD" id="cd02883">
    <property type="entry name" value="NUDIX_Hydrolase"/>
    <property type="match status" value="1"/>
</dbReference>
<sequence length="138" mass="16023">MHNLIAHALIQNEKGEILIIKRTLIKRGKMNYEGGRWDIPGGTVEPMEFPSDTAIRETKEEVGLNIKILTIIFEKSIRDKVKKAVFTTLIYRGDVIGNTDIVLDLEEHDEYRWVKPKEILEMDNNLLVSYMKELIQQL</sequence>
<dbReference type="PANTHER" id="PTHR43046">
    <property type="entry name" value="GDP-MANNOSE MANNOSYL HYDROLASE"/>
    <property type="match status" value="1"/>
</dbReference>